<dbReference type="InterPro" id="IPR017871">
    <property type="entry name" value="ABC_transporter-like_CS"/>
</dbReference>
<dbReference type="InterPro" id="IPR003593">
    <property type="entry name" value="AAA+_ATPase"/>
</dbReference>
<keyword evidence="3" id="KW-0813">Transport</keyword>
<dbReference type="PANTHER" id="PTHR11384:SF67">
    <property type="entry name" value="ATP-BINDING CASSETTE SUB-FAMILY D MEMBER 1"/>
    <property type="match status" value="1"/>
</dbReference>
<keyword evidence="10 13" id="KW-0472">Membrane</keyword>
<dbReference type="PANTHER" id="PTHR11384">
    <property type="entry name" value="ATP-BINDING CASSETTE, SUB-FAMILY D MEMBER"/>
    <property type="match status" value="1"/>
</dbReference>
<comment type="caution">
    <text evidence="15">The sequence shown here is derived from an EMBL/GenBank/DDBJ whole genome shotgun (WGS) entry which is preliminary data.</text>
</comment>
<keyword evidence="8" id="KW-1278">Translocase</keyword>
<dbReference type="GO" id="GO:0005778">
    <property type="term" value="C:peroxisomal membrane"/>
    <property type="evidence" value="ECO:0007669"/>
    <property type="project" value="UniProtKB-SubCell"/>
</dbReference>
<dbReference type="GO" id="GO:0007031">
    <property type="term" value="P:peroxisome organization"/>
    <property type="evidence" value="ECO:0007669"/>
    <property type="project" value="TreeGrafter"/>
</dbReference>
<feature type="transmembrane region" description="Helical" evidence="13">
    <location>
        <begin position="375"/>
        <end position="397"/>
    </location>
</feature>
<sequence length="799" mass="90593">MTNTFSKFVKKISDKTTIPPEKVSLCMVSGVCLLYASRVGFPILAKTIKNLKNRATEAQQQISSTSPQKNSVNPVIKKELIDDVEGCKEEREAGNSIYDFKKTKNFPAFNKVFLQQLSKLIKVMIPGIWSIEAGLLVLHTLSLVLRTFLSIYVANLEGCVVKFIVRRDIRMFTVQLTKWLFIALPATFLNSLIRFLESQLALAFRTRLVRYSYALYFKNQTYYRIGNLDGRLENADHCLTEDITSFTQSISHLYSHITKPLLDIIIINFTLFKMARSMGSYGMSGQVFAAAVVCITAHILRKITPKFGKLVSEEAKRKGYLRFVHSRLITHAEEIAFYGGHKVESLLLQRSYKALAWQMNQIYNKKLWYVMIEQFLMKYAWSATGMIIISLPIMTGYTRTERDANDRYSDDGVSISLRTQYMTTAKNILIALGDATERLMSSFFKEITELAGYTARVSKMLTVFEDVSDGKYQRTLTATSSKSFKKASELKGLKFRDNMPEIAGRTIVKSGIIKLEGVPIITPNFDIVVPSLSFTMTTGMHLLLTGPNGCGKSSLFRIVKGLWPLYIGVLERPPENQMFYIPQRPYLTLGSLRDQVIYPHTVEDMKQHNLTDQDLFEILGIVHLQHIVCREGGWNTKRDWKDVLSGGEKQRIGMARLFYHKPQFALLDECTSAVSIDVESRIYESAKELGISLLTITHRPSLWKFHTHLLQFDGEGGWSLEPLDTTTRLSLRDEKEKLEASLTGVPQMERRLRELCTLLGEDSAVPLSSSELPSPPKDASSDNNDDSYDSPVVIENLSD</sequence>
<dbReference type="InterPro" id="IPR050835">
    <property type="entry name" value="ABC_transporter_sub-D"/>
</dbReference>
<evidence type="ECO:0000313" key="15">
    <source>
        <dbReference type="EMBL" id="GFU03890.1"/>
    </source>
</evidence>
<dbReference type="GO" id="GO:0005524">
    <property type="term" value="F:ATP binding"/>
    <property type="evidence" value="ECO:0007669"/>
    <property type="project" value="UniProtKB-KW"/>
</dbReference>
<dbReference type="GO" id="GO:0005324">
    <property type="term" value="F:long-chain fatty acid transmembrane transporter activity"/>
    <property type="evidence" value="ECO:0007669"/>
    <property type="project" value="TreeGrafter"/>
</dbReference>
<evidence type="ECO:0000256" key="1">
    <source>
        <dbReference type="ARBA" id="ARBA00004585"/>
    </source>
</evidence>
<feature type="compositionally biased region" description="Low complexity" evidence="12">
    <location>
        <begin position="766"/>
        <end position="782"/>
    </location>
</feature>
<dbReference type="Gene3D" id="3.40.50.300">
    <property type="entry name" value="P-loop containing nucleotide triphosphate hydrolases"/>
    <property type="match status" value="1"/>
</dbReference>
<keyword evidence="7 15" id="KW-0067">ATP-binding</keyword>
<protein>
    <submittedName>
        <fullName evidence="15">ATP-binding cassette sub-family D member 1</fullName>
    </submittedName>
</protein>
<proteinExistence type="inferred from homology"/>
<keyword evidence="5" id="KW-0547">Nucleotide-binding</keyword>
<evidence type="ECO:0000256" key="13">
    <source>
        <dbReference type="SAM" id="Phobius"/>
    </source>
</evidence>
<reference evidence="15" key="1">
    <citation type="submission" date="2020-08" db="EMBL/GenBank/DDBJ databases">
        <title>Multicomponent nature underlies the extraordinary mechanical properties of spider dragline silk.</title>
        <authorList>
            <person name="Kono N."/>
            <person name="Nakamura H."/>
            <person name="Mori M."/>
            <person name="Yoshida Y."/>
            <person name="Ohtoshi R."/>
            <person name="Malay A.D."/>
            <person name="Moran D.A.P."/>
            <person name="Tomita M."/>
            <person name="Numata K."/>
            <person name="Arakawa K."/>
        </authorList>
    </citation>
    <scope>NUCLEOTIDE SEQUENCE</scope>
</reference>
<evidence type="ECO:0000256" key="11">
    <source>
        <dbReference type="ARBA" id="ARBA00023140"/>
    </source>
</evidence>
<accession>A0A8X6UCM6</accession>
<dbReference type="GO" id="GO:0016887">
    <property type="term" value="F:ATP hydrolysis activity"/>
    <property type="evidence" value="ECO:0007669"/>
    <property type="project" value="InterPro"/>
</dbReference>
<evidence type="ECO:0000259" key="14">
    <source>
        <dbReference type="PROSITE" id="PS50893"/>
    </source>
</evidence>
<dbReference type="Proteomes" id="UP000887013">
    <property type="component" value="Unassembled WGS sequence"/>
</dbReference>
<dbReference type="GO" id="GO:0015910">
    <property type="term" value="P:long-chain fatty acid import into peroxisome"/>
    <property type="evidence" value="ECO:0007669"/>
    <property type="project" value="TreeGrafter"/>
</dbReference>
<dbReference type="PROSITE" id="PS50893">
    <property type="entry name" value="ABC_TRANSPORTER_2"/>
    <property type="match status" value="1"/>
</dbReference>
<dbReference type="OrthoDB" id="422637at2759"/>
<evidence type="ECO:0000256" key="2">
    <source>
        <dbReference type="ARBA" id="ARBA00008575"/>
    </source>
</evidence>
<name>A0A8X6UCM6_NEPPI</name>
<dbReference type="CDD" id="cd03223">
    <property type="entry name" value="ABCD_peroxisomal_ALDP"/>
    <property type="match status" value="1"/>
</dbReference>
<dbReference type="InterPro" id="IPR011527">
    <property type="entry name" value="ABC1_TM_dom"/>
</dbReference>
<organism evidence="15 16">
    <name type="scientific">Nephila pilipes</name>
    <name type="common">Giant wood spider</name>
    <name type="synonym">Nephila maculata</name>
    <dbReference type="NCBI Taxonomy" id="299642"/>
    <lineage>
        <taxon>Eukaryota</taxon>
        <taxon>Metazoa</taxon>
        <taxon>Ecdysozoa</taxon>
        <taxon>Arthropoda</taxon>
        <taxon>Chelicerata</taxon>
        <taxon>Arachnida</taxon>
        <taxon>Araneae</taxon>
        <taxon>Araneomorphae</taxon>
        <taxon>Entelegynae</taxon>
        <taxon>Araneoidea</taxon>
        <taxon>Nephilidae</taxon>
        <taxon>Nephila</taxon>
    </lineage>
</organism>
<keyword evidence="6" id="KW-0378">Hydrolase</keyword>
<evidence type="ECO:0000256" key="10">
    <source>
        <dbReference type="ARBA" id="ARBA00023136"/>
    </source>
</evidence>
<gene>
    <name evidence="15" type="primary">abcd1</name>
    <name evidence="15" type="ORF">NPIL_469141</name>
</gene>
<evidence type="ECO:0000256" key="3">
    <source>
        <dbReference type="ARBA" id="ARBA00022448"/>
    </source>
</evidence>
<dbReference type="InterPro" id="IPR027417">
    <property type="entry name" value="P-loop_NTPase"/>
</dbReference>
<evidence type="ECO:0000256" key="7">
    <source>
        <dbReference type="ARBA" id="ARBA00022840"/>
    </source>
</evidence>
<dbReference type="EMBL" id="BMAW01076938">
    <property type="protein sequence ID" value="GFU03890.1"/>
    <property type="molecule type" value="Genomic_DNA"/>
</dbReference>
<comment type="subcellular location">
    <subcellularLocation>
        <location evidence="1">Peroxisome membrane</location>
        <topology evidence="1">Multi-pass membrane protein</topology>
    </subcellularLocation>
</comment>
<evidence type="ECO:0000313" key="16">
    <source>
        <dbReference type="Proteomes" id="UP000887013"/>
    </source>
</evidence>
<dbReference type="GO" id="GO:0042760">
    <property type="term" value="P:very long-chain fatty acid catabolic process"/>
    <property type="evidence" value="ECO:0007669"/>
    <property type="project" value="TreeGrafter"/>
</dbReference>
<dbReference type="SUPFAM" id="SSF52540">
    <property type="entry name" value="P-loop containing nucleoside triphosphate hydrolases"/>
    <property type="match status" value="1"/>
</dbReference>
<dbReference type="PROSITE" id="PS00211">
    <property type="entry name" value="ABC_TRANSPORTER_1"/>
    <property type="match status" value="1"/>
</dbReference>
<dbReference type="GO" id="GO:0140359">
    <property type="term" value="F:ABC-type transporter activity"/>
    <property type="evidence" value="ECO:0007669"/>
    <property type="project" value="InterPro"/>
</dbReference>
<dbReference type="FunFam" id="3.40.50.300:FF:000800">
    <property type="entry name" value="ATP-binding cassette sub-family D member 1"/>
    <property type="match status" value="1"/>
</dbReference>
<dbReference type="Pfam" id="PF00005">
    <property type="entry name" value="ABC_tran"/>
    <property type="match status" value="1"/>
</dbReference>
<dbReference type="GO" id="GO:0006635">
    <property type="term" value="P:fatty acid beta-oxidation"/>
    <property type="evidence" value="ECO:0007669"/>
    <property type="project" value="TreeGrafter"/>
</dbReference>
<evidence type="ECO:0000256" key="6">
    <source>
        <dbReference type="ARBA" id="ARBA00022801"/>
    </source>
</evidence>
<keyword evidence="16" id="KW-1185">Reference proteome</keyword>
<dbReference type="SMART" id="SM00382">
    <property type="entry name" value="AAA"/>
    <property type="match status" value="1"/>
</dbReference>
<keyword evidence="9 13" id="KW-1133">Transmembrane helix</keyword>
<evidence type="ECO:0000256" key="4">
    <source>
        <dbReference type="ARBA" id="ARBA00022692"/>
    </source>
</evidence>
<evidence type="ECO:0000256" key="9">
    <source>
        <dbReference type="ARBA" id="ARBA00022989"/>
    </source>
</evidence>
<dbReference type="Pfam" id="PF06472">
    <property type="entry name" value="ABC_membrane_2"/>
    <property type="match status" value="1"/>
</dbReference>
<feature type="region of interest" description="Disordered" evidence="12">
    <location>
        <begin position="764"/>
        <end position="799"/>
    </location>
</feature>
<feature type="transmembrane region" description="Helical" evidence="13">
    <location>
        <begin position="281"/>
        <end position="300"/>
    </location>
</feature>
<comment type="similarity">
    <text evidence="2">Belongs to the ABC transporter superfamily. ABCD family. Peroxisomal fatty acyl CoA transporter (TC 3.A.1.203) subfamily.</text>
</comment>
<dbReference type="AlphaFoldDB" id="A0A8X6UCM6"/>
<evidence type="ECO:0000256" key="8">
    <source>
        <dbReference type="ARBA" id="ARBA00022967"/>
    </source>
</evidence>
<feature type="domain" description="ABC transporter" evidence="14">
    <location>
        <begin position="513"/>
        <end position="768"/>
    </location>
</feature>
<keyword evidence="4 13" id="KW-0812">Transmembrane</keyword>
<evidence type="ECO:0000256" key="12">
    <source>
        <dbReference type="SAM" id="MobiDB-lite"/>
    </source>
</evidence>
<keyword evidence="11" id="KW-0576">Peroxisome</keyword>
<evidence type="ECO:0000256" key="5">
    <source>
        <dbReference type="ARBA" id="ARBA00022741"/>
    </source>
</evidence>
<dbReference type="InterPro" id="IPR003439">
    <property type="entry name" value="ABC_transporter-like_ATP-bd"/>
</dbReference>